<dbReference type="GO" id="GO:0030313">
    <property type="term" value="C:cell envelope"/>
    <property type="evidence" value="ECO:0007669"/>
    <property type="project" value="UniProtKB-SubCell"/>
</dbReference>
<comment type="subcellular location">
    <subcellularLocation>
        <location evidence="1">Cell envelope</location>
    </subcellularLocation>
</comment>
<accession>A0A7X0D3H9</accession>
<dbReference type="AlphaFoldDB" id="A0A7X0D3H9"/>
<dbReference type="RefSeq" id="WP_184072725.1">
    <property type="nucleotide sequence ID" value="NZ_JACHDS010000001.1"/>
</dbReference>
<dbReference type="PROSITE" id="PS51257">
    <property type="entry name" value="PROKAR_LIPOPROTEIN"/>
    <property type="match status" value="1"/>
</dbReference>
<evidence type="ECO:0000313" key="6">
    <source>
        <dbReference type="Proteomes" id="UP000546642"/>
    </source>
</evidence>
<evidence type="ECO:0000313" key="5">
    <source>
        <dbReference type="EMBL" id="MBB6170222.1"/>
    </source>
</evidence>
<dbReference type="Gene3D" id="2.50.20.20">
    <property type="match status" value="1"/>
</dbReference>
<evidence type="ECO:0000256" key="4">
    <source>
        <dbReference type="SAM" id="SignalP"/>
    </source>
</evidence>
<keyword evidence="6" id="KW-1185">Reference proteome</keyword>
<dbReference type="EMBL" id="JACHDS010000001">
    <property type="protein sequence ID" value="MBB6170222.1"/>
    <property type="molecule type" value="Genomic_DNA"/>
</dbReference>
<evidence type="ECO:0000256" key="2">
    <source>
        <dbReference type="ARBA" id="ARBA00009194"/>
    </source>
</evidence>
<sequence length="280" mass="30685">MRSRIPALLAAGGLALVTTACGGGADEAPSEKKDEQKQEAAAKPRDIFALLGSKTADMTNYRIDIEMTVEDDELEGTFRPTFTYQVQDDPKSVLAEIDMGDEYRDVVAEEMGEFLTGVDPEALSTFTILKADDEVYLKNPHGIHGDADWVTVASKKDLEEMPDIDFQAFVVLTEVLAGAEDVADDGTEEINGQETTKFAGSLTQKDIDAVDDAEKSAALEEFFDEKIADKVDFEVWADADSVPHRITMKEGDDEMKLEFSDFGKVSFDLPADDEIGEMEA</sequence>
<evidence type="ECO:0008006" key="7">
    <source>
        <dbReference type="Google" id="ProtNLM"/>
    </source>
</evidence>
<keyword evidence="4" id="KW-0732">Signal</keyword>
<evidence type="ECO:0000256" key="1">
    <source>
        <dbReference type="ARBA" id="ARBA00004196"/>
    </source>
</evidence>
<gene>
    <name evidence="5" type="ORF">HNR23_000282</name>
</gene>
<keyword evidence="3" id="KW-1003">Cell membrane</keyword>
<organism evidence="5 6">
    <name type="scientific">Nocardiopsis mwathae</name>
    <dbReference type="NCBI Taxonomy" id="1472723"/>
    <lineage>
        <taxon>Bacteria</taxon>
        <taxon>Bacillati</taxon>
        <taxon>Actinomycetota</taxon>
        <taxon>Actinomycetes</taxon>
        <taxon>Streptosporangiales</taxon>
        <taxon>Nocardiopsidaceae</taxon>
        <taxon>Nocardiopsis</taxon>
    </lineage>
</organism>
<dbReference type="SUPFAM" id="SSF89392">
    <property type="entry name" value="Prokaryotic lipoproteins and lipoprotein localization factors"/>
    <property type="match status" value="1"/>
</dbReference>
<comment type="similarity">
    <text evidence="2">Belongs to the LppX/LprAFG lipoprotein family.</text>
</comment>
<dbReference type="Proteomes" id="UP000546642">
    <property type="component" value="Unassembled WGS sequence"/>
</dbReference>
<reference evidence="5 6" key="1">
    <citation type="submission" date="2020-08" db="EMBL/GenBank/DDBJ databases">
        <title>Sequencing the genomes of 1000 actinobacteria strains.</title>
        <authorList>
            <person name="Klenk H.-P."/>
        </authorList>
    </citation>
    <scope>NUCLEOTIDE SEQUENCE [LARGE SCALE GENOMIC DNA]</scope>
    <source>
        <strain evidence="5 6">DSM 46659</strain>
    </source>
</reference>
<proteinExistence type="inferred from homology"/>
<feature type="chain" id="PRO_5039549372" description="Lipoprotein" evidence="4">
    <location>
        <begin position="23"/>
        <end position="280"/>
    </location>
</feature>
<comment type="caution">
    <text evidence="5">The sequence shown here is derived from an EMBL/GenBank/DDBJ whole genome shotgun (WGS) entry which is preliminary data.</text>
</comment>
<protein>
    <recommendedName>
        <fullName evidence="7">Lipoprotein</fullName>
    </recommendedName>
</protein>
<dbReference type="InterPro" id="IPR029046">
    <property type="entry name" value="LolA/LolB/LppX"/>
</dbReference>
<evidence type="ECO:0000256" key="3">
    <source>
        <dbReference type="ARBA" id="ARBA00022475"/>
    </source>
</evidence>
<name>A0A7X0D3H9_9ACTN</name>
<dbReference type="Pfam" id="PF07161">
    <property type="entry name" value="LppX_LprAFG"/>
    <property type="match status" value="1"/>
</dbReference>
<keyword evidence="3" id="KW-0472">Membrane</keyword>
<dbReference type="InterPro" id="IPR009830">
    <property type="entry name" value="LppX/LprAFG"/>
</dbReference>
<feature type="signal peptide" evidence="4">
    <location>
        <begin position="1"/>
        <end position="22"/>
    </location>
</feature>